<comment type="caution">
    <text evidence="7">The sequence shown here is derived from an EMBL/GenBank/DDBJ whole genome shotgun (WGS) entry which is preliminary data.</text>
</comment>
<dbReference type="InterPro" id="IPR036440">
    <property type="entry name" value="Peptidase_C15-like_sf"/>
</dbReference>
<dbReference type="GO" id="GO:0016920">
    <property type="term" value="F:pyroglutamyl-peptidase activity"/>
    <property type="evidence" value="ECO:0007669"/>
    <property type="project" value="UniProtKB-EC"/>
</dbReference>
<dbReference type="InterPro" id="IPR016125">
    <property type="entry name" value="Peptidase_C15-like"/>
</dbReference>
<keyword evidence="5" id="KW-0788">Thiol protease</keyword>
<dbReference type="Pfam" id="PF01470">
    <property type="entry name" value="Peptidase_C15"/>
    <property type="match status" value="1"/>
</dbReference>
<proteinExistence type="inferred from homology"/>
<dbReference type="SUPFAM" id="SSF53182">
    <property type="entry name" value="Pyrrolidone carboxyl peptidase (pyroglutamate aminopeptidase)"/>
    <property type="match status" value="1"/>
</dbReference>
<dbReference type="GO" id="GO:0006508">
    <property type="term" value="P:proteolysis"/>
    <property type="evidence" value="ECO:0007669"/>
    <property type="project" value="UniProtKB-KW"/>
</dbReference>
<dbReference type="EMBL" id="QKWH01000014">
    <property type="protein sequence ID" value="PZR51916.1"/>
    <property type="molecule type" value="Genomic_DNA"/>
</dbReference>
<dbReference type="PRINTS" id="PR00706">
    <property type="entry name" value="PYROGLUPTASE"/>
</dbReference>
<dbReference type="AlphaFoldDB" id="A0A2W5WUK0"/>
<dbReference type="PIRSF" id="PIRSF015592">
    <property type="entry name" value="Prld-crbxl_pptds"/>
    <property type="match status" value="1"/>
</dbReference>
<dbReference type="Gene3D" id="3.40.630.20">
    <property type="entry name" value="Peptidase C15, pyroglutamyl peptidase I-like"/>
    <property type="match status" value="1"/>
</dbReference>
<accession>A0A2W5WUK0</accession>
<evidence type="ECO:0000256" key="5">
    <source>
        <dbReference type="ARBA" id="ARBA00022807"/>
    </source>
</evidence>
<evidence type="ECO:0000313" key="7">
    <source>
        <dbReference type="EMBL" id="PZR51916.1"/>
    </source>
</evidence>
<feature type="active site" evidence="6">
    <location>
        <position position="145"/>
    </location>
</feature>
<comment type="catalytic activity">
    <reaction evidence="6">
        <text>Release of an N-terminal pyroglutamyl group from a polypeptide, the second amino acid generally not being Pro.</text>
        <dbReference type="EC" id="3.4.19.3"/>
    </reaction>
</comment>
<evidence type="ECO:0000256" key="2">
    <source>
        <dbReference type="ARBA" id="ARBA00022490"/>
    </source>
</evidence>
<dbReference type="InterPro" id="IPR000816">
    <property type="entry name" value="Peptidase_C15"/>
</dbReference>
<evidence type="ECO:0000256" key="1">
    <source>
        <dbReference type="ARBA" id="ARBA00006641"/>
    </source>
</evidence>
<dbReference type="GO" id="GO:0005829">
    <property type="term" value="C:cytosol"/>
    <property type="evidence" value="ECO:0007669"/>
    <property type="project" value="InterPro"/>
</dbReference>
<keyword evidence="4" id="KW-0378">Hydrolase</keyword>
<protein>
    <recommendedName>
        <fullName evidence="6">Pyroglutamyl-peptidase I</fullName>
        <ecNumber evidence="6">3.4.19.3</ecNumber>
    </recommendedName>
</protein>
<dbReference type="Proteomes" id="UP000248783">
    <property type="component" value="Unassembled WGS sequence"/>
</dbReference>
<gene>
    <name evidence="7" type="ORF">DNL40_13935</name>
</gene>
<reference evidence="7 8" key="1">
    <citation type="submission" date="2018-06" db="EMBL/GenBank/DDBJ databases">
        <title>Whole genome sequencing of a novel hydrocarbon degrading bacterial strain, PW21 isolated from oil contaminated produced water sample.</title>
        <authorList>
            <person name="Nagkirti P."/>
            <person name="Shaikh A."/>
            <person name="Gowdaman V."/>
            <person name="Engineer A.E."/>
            <person name="Dagar S."/>
            <person name="Dhakephalkar P.K."/>
        </authorList>
    </citation>
    <scope>NUCLEOTIDE SEQUENCE [LARGE SCALE GENOMIC DNA]</scope>
    <source>
        <strain evidence="7 8">PW21</strain>
    </source>
</reference>
<dbReference type="EC" id="3.4.19.3" evidence="6"/>
<keyword evidence="8" id="KW-1185">Reference proteome</keyword>
<sequence length="220" mass="22457">MRVLLTGFEPFGGDRVNASWEAVAHLARGWDAVDEGAELDVLRLPVTFRGAPAALAEAVAALRPDVVVAAGLAAGTGAVRLERVAVNVVDARIPDNDGRAPVDEPVVEGAPVAYLTDLPIKAALAALREQGVPAVVSNTAGTYVCNATFYALRHLVATGVAGATRTGFVHVPRTVEEGSGDGGALPVADLAAALGTVVRTTLQDVRGTLPPTTFAAGAEH</sequence>
<dbReference type="PANTHER" id="PTHR23402:SF1">
    <property type="entry name" value="PYROGLUTAMYL-PEPTIDASE I"/>
    <property type="match status" value="1"/>
</dbReference>
<keyword evidence="2" id="KW-0963">Cytoplasm</keyword>
<name>A0A2W5WUK0_9MICO</name>
<dbReference type="PANTHER" id="PTHR23402">
    <property type="entry name" value="PROTEASE FAMILY C15 PYROGLUTAMYL-PEPTIDASE I-RELATED"/>
    <property type="match status" value="1"/>
</dbReference>
<dbReference type="RefSeq" id="WP_111251872.1">
    <property type="nucleotide sequence ID" value="NZ_QKWH01000014.1"/>
</dbReference>
<dbReference type="InterPro" id="IPR033694">
    <property type="entry name" value="PGPEP1_Cys_AS"/>
</dbReference>
<evidence type="ECO:0000256" key="6">
    <source>
        <dbReference type="PROSITE-ProRule" id="PRU10077"/>
    </source>
</evidence>
<organism evidence="7 8">
    <name type="scientific">Xylanimonas oleitrophica</name>
    <dbReference type="NCBI Taxonomy" id="2607479"/>
    <lineage>
        <taxon>Bacteria</taxon>
        <taxon>Bacillati</taxon>
        <taxon>Actinomycetota</taxon>
        <taxon>Actinomycetes</taxon>
        <taxon>Micrococcales</taxon>
        <taxon>Promicromonosporaceae</taxon>
        <taxon>Xylanimonas</taxon>
    </lineage>
</organism>
<dbReference type="CDD" id="cd00501">
    <property type="entry name" value="Peptidase_C15"/>
    <property type="match status" value="1"/>
</dbReference>
<evidence type="ECO:0000313" key="8">
    <source>
        <dbReference type="Proteomes" id="UP000248783"/>
    </source>
</evidence>
<dbReference type="PROSITE" id="PS01334">
    <property type="entry name" value="PYRASE_CYS"/>
    <property type="match status" value="1"/>
</dbReference>
<comment type="similarity">
    <text evidence="1">Belongs to the peptidase C15 family.</text>
</comment>
<evidence type="ECO:0000256" key="3">
    <source>
        <dbReference type="ARBA" id="ARBA00022670"/>
    </source>
</evidence>
<keyword evidence="3" id="KW-0645">Protease</keyword>
<evidence type="ECO:0000256" key="4">
    <source>
        <dbReference type="ARBA" id="ARBA00022801"/>
    </source>
</evidence>